<dbReference type="Gene3D" id="3.30.40.10">
    <property type="entry name" value="Zinc/RING finger domain, C3HC4 (zinc finger)"/>
    <property type="match status" value="1"/>
</dbReference>
<organism evidence="10 11">
    <name type="scientific">Quercus rubra</name>
    <name type="common">Northern red oak</name>
    <name type="synonym">Quercus borealis</name>
    <dbReference type="NCBI Taxonomy" id="3512"/>
    <lineage>
        <taxon>Eukaryota</taxon>
        <taxon>Viridiplantae</taxon>
        <taxon>Streptophyta</taxon>
        <taxon>Embryophyta</taxon>
        <taxon>Tracheophyta</taxon>
        <taxon>Spermatophyta</taxon>
        <taxon>Magnoliopsida</taxon>
        <taxon>eudicotyledons</taxon>
        <taxon>Gunneridae</taxon>
        <taxon>Pentapetalae</taxon>
        <taxon>rosids</taxon>
        <taxon>fabids</taxon>
        <taxon>Fagales</taxon>
        <taxon>Fagaceae</taxon>
        <taxon>Quercus</taxon>
    </lineage>
</organism>
<evidence type="ECO:0000313" key="11">
    <source>
        <dbReference type="Proteomes" id="UP001324115"/>
    </source>
</evidence>
<keyword evidence="3" id="KW-0479">Metal-binding</keyword>
<evidence type="ECO:0000256" key="4">
    <source>
        <dbReference type="ARBA" id="ARBA00022771"/>
    </source>
</evidence>
<comment type="caution">
    <text evidence="10">The sequence shown here is derived from an EMBL/GenBank/DDBJ whole genome shotgun (WGS) entry which is preliminary data.</text>
</comment>
<dbReference type="PANTHER" id="PTHR47776">
    <property type="entry name" value="F5A8.9 PROTEIN"/>
    <property type="match status" value="1"/>
</dbReference>
<dbReference type="PROSITE" id="PS00518">
    <property type="entry name" value="ZF_RING_1"/>
    <property type="match status" value="1"/>
</dbReference>
<evidence type="ECO:0000256" key="1">
    <source>
        <dbReference type="ARBA" id="ARBA00004286"/>
    </source>
</evidence>
<dbReference type="EMBL" id="JAXUIC010000234">
    <property type="protein sequence ID" value="KAK4547232.1"/>
    <property type="molecule type" value="Genomic_DNA"/>
</dbReference>
<dbReference type="SMART" id="SM00184">
    <property type="entry name" value="RING"/>
    <property type="match status" value="1"/>
</dbReference>
<evidence type="ECO:0000259" key="8">
    <source>
        <dbReference type="PROSITE" id="PS50089"/>
    </source>
</evidence>
<reference evidence="10 11" key="1">
    <citation type="journal article" date="2023" name="G3 (Bethesda)">
        <title>A haplotype-resolved chromosome-scale genome for Quercus rubra L. provides insights into the genetics of adaptive traits for red oak species.</title>
        <authorList>
            <person name="Kapoor B."/>
            <person name="Jenkins J."/>
            <person name="Schmutz J."/>
            <person name="Zhebentyayeva T."/>
            <person name="Kuelheim C."/>
            <person name="Coggeshall M."/>
            <person name="Heim C."/>
            <person name="Lasky J.R."/>
            <person name="Leites L."/>
            <person name="Islam-Faridi N."/>
            <person name="Romero-Severson J."/>
            <person name="DeLeo V.L."/>
            <person name="Lucas S.M."/>
            <person name="Lazic D."/>
            <person name="Gailing O."/>
            <person name="Carlson J."/>
            <person name="Staton M."/>
        </authorList>
    </citation>
    <scope>NUCLEOTIDE SEQUENCE [LARGE SCALE GENOMIC DNA]</scope>
    <source>
        <strain evidence="10">Pseudo-F2</strain>
    </source>
</reference>
<keyword evidence="5" id="KW-0862">Zinc</keyword>
<sequence length="479" mass="53506">MAWPIQGMESVVATVSGYHGSERFNLVKLISHAGASYVGTMSRSITHLERSIDLAKKFKIMIVNHRWVEECMRQGKRVPENPYIFRSGEEVGPLLMELPLVNTSVSAKNQRNDISNKLKHKLVRKTSKQVNGSSSRSCLEEPSLIWFITKSSYSKHLDRDKRKILNNNGLNISAEPSYKGRRLVERNASLPLLESAQLDLDKECYPIRVLNPHNSVAASSSHSDAIQNTNILEIGGASGDRCHFLSRITNEGSEASVDSDLCVKHASTATERTSQDGCTNVEDLKEETIDEKLSCVICWTDFSSTRGVLPCGHRFCYSCIQSWADVMASRRKISTCPLCKASFNSITKVEDAATTDQKIYSQTIPCAHSDLDIFILADLETTSFGAQSSLALICSKCRCREPEDLLISCQLCQIRRIHSYCLDPPLLPWTCIHFSITTLATLSLKWKPSTLMPGAKSKGEGICCICFTQHILFRVHHYH</sequence>
<dbReference type="Pfam" id="PF00097">
    <property type="entry name" value="zf-C3HC4"/>
    <property type="match status" value="1"/>
</dbReference>
<dbReference type="Pfam" id="PF12738">
    <property type="entry name" value="PTCB-BRCT"/>
    <property type="match status" value="1"/>
</dbReference>
<name>A0AAN7DVP8_QUERU</name>
<dbReference type="InterPro" id="IPR011011">
    <property type="entry name" value="Znf_FYVE_PHD"/>
</dbReference>
<dbReference type="PROSITE" id="PS50172">
    <property type="entry name" value="BRCT"/>
    <property type="match status" value="1"/>
</dbReference>
<keyword evidence="11" id="KW-1185">Reference proteome</keyword>
<comment type="subcellular location">
    <subcellularLocation>
        <location evidence="1">Chromosome</location>
    </subcellularLocation>
</comment>
<dbReference type="GO" id="GO:0005694">
    <property type="term" value="C:chromosome"/>
    <property type="evidence" value="ECO:0007669"/>
    <property type="project" value="UniProtKB-SubCell"/>
</dbReference>
<evidence type="ECO:0000256" key="5">
    <source>
        <dbReference type="ARBA" id="ARBA00022833"/>
    </source>
</evidence>
<dbReference type="InterPro" id="IPR036420">
    <property type="entry name" value="BRCT_dom_sf"/>
</dbReference>
<protein>
    <recommendedName>
        <fullName evidence="6">RING-type E3 ubiquitin transferase BRCA1</fullName>
    </recommendedName>
</protein>
<proteinExistence type="predicted"/>
<feature type="domain" description="BRCT" evidence="9">
    <location>
        <begin position="1"/>
        <end position="85"/>
    </location>
</feature>
<evidence type="ECO:0000256" key="3">
    <source>
        <dbReference type="ARBA" id="ARBA00022723"/>
    </source>
</evidence>
<accession>A0AAN7DVP8</accession>
<dbReference type="GO" id="GO:0008270">
    <property type="term" value="F:zinc ion binding"/>
    <property type="evidence" value="ECO:0007669"/>
    <property type="project" value="UniProtKB-KW"/>
</dbReference>
<evidence type="ECO:0000256" key="6">
    <source>
        <dbReference type="ARBA" id="ARBA00031556"/>
    </source>
</evidence>
<dbReference type="InterPro" id="IPR013083">
    <property type="entry name" value="Znf_RING/FYVE/PHD"/>
</dbReference>
<evidence type="ECO:0000256" key="2">
    <source>
        <dbReference type="ARBA" id="ARBA00022454"/>
    </source>
</evidence>
<dbReference type="SUPFAM" id="SSF57903">
    <property type="entry name" value="FYVE/PHD zinc finger"/>
    <property type="match status" value="1"/>
</dbReference>
<evidence type="ECO:0000256" key="7">
    <source>
        <dbReference type="PROSITE-ProRule" id="PRU00175"/>
    </source>
</evidence>
<dbReference type="SUPFAM" id="SSF57850">
    <property type="entry name" value="RING/U-box"/>
    <property type="match status" value="1"/>
</dbReference>
<dbReference type="PANTHER" id="PTHR47776:SF2">
    <property type="entry name" value="RING-TYPE E3 UBIQUITIN TRANSFERASE BRCA1"/>
    <property type="match status" value="1"/>
</dbReference>
<gene>
    <name evidence="10" type="ORF">RGQ29_032844</name>
</gene>
<dbReference type="InterPro" id="IPR001357">
    <property type="entry name" value="BRCT_dom"/>
</dbReference>
<evidence type="ECO:0000313" key="10">
    <source>
        <dbReference type="EMBL" id="KAK4547232.1"/>
    </source>
</evidence>
<dbReference type="InterPro" id="IPR018957">
    <property type="entry name" value="Znf_C3HC4_RING-type"/>
</dbReference>
<dbReference type="AlphaFoldDB" id="A0AAN7DVP8"/>
<feature type="domain" description="RING-type" evidence="8">
    <location>
        <begin position="295"/>
        <end position="340"/>
    </location>
</feature>
<dbReference type="Gene3D" id="3.40.50.10190">
    <property type="entry name" value="BRCT domain"/>
    <property type="match status" value="1"/>
</dbReference>
<keyword evidence="4 7" id="KW-0863">Zinc-finger</keyword>
<evidence type="ECO:0000259" key="9">
    <source>
        <dbReference type="PROSITE" id="PS50172"/>
    </source>
</evidence>
<dbReference type="InterPro" id="IPR017907">
    <property type="entry name" value="Znf_RING_CS"/>
</dbReference>
<dbReference type="SUPFAM" id="SSF52113">
    <property type="entry name" value="BRCT domain"/>
    <property type="match status" value="1"/>
</dbReference>
<dbReference type="InterPro" id="IPR001841">
    <property type="entry name" value="Znf_RING"/>
</dbReference>
<keyword evidence="2" id="KW-0158">Chromosome</keyword>
<dbReference type="PROSITE" id="PS50089">
    <property type="entry name" value="ZF_RING_2"/>
    <property type="match status" value="1"/>
</dbReference>
<dbReference type="Proteomes" id="UP001324115">
    <property type="component" value="Unassembled WGS sequence"/>
</dbReference>